<accession>A0A6J6JSK6</accession>
<name>A0A6J6JSK6_9ZZZZ</name>
<sequence>MTEQARRNIRIVVLGDGLVSAAGDPKGMGWVGRVTAKTPSTSPRIDIFTLPAPDETTSMLAERWTEEVKRRFSADTENRLVIALSNADPAAGISISRSRLNIATIVDEAKRAGIESFLVGPTPHRNPELNSEIEHLASGFEDVAARRGIPFVDCFRPLVDHEGWNEEISLAENHLPGQIGHGLIAWLVLNRGWYEWLGLTVEN</sequence>
<dbReference type="EMBL" id="CAEZVN010000129">
    <property type="protein sequence ID" value="CAB4639013.1"/>
    <property type="molecule type" value="Genomic_DNA"/>
</dbReference>
<organism evidence="2">
    <name type="scientific">freshwater metagenome</name>
    <dbReference type="NCBI Taxonomy" id="449393"/>
    <lineage>
        <taxon>unclassified sequences</taxon>
        <taxon>metagenomes</taxon>
        <taxon>ecological metagenomes</taxon>
    </lineage>
</organism>
<dbReference type="Pfam" id="PF13472">
    <property type="entry name" value="Lipase_GDSL_2"/>
    <property type="match status" value="1"/>
</dbReference>
<gene>
    <name evidence="2" type="ORF">UFOPK2001_01041</name>
</gene>
<dbReference type="SUPFAM" id="SSF52266">
    <property type="entry name" value="SGNH hydrolase"/>
    <property type="match status" value="1"/>
</dbReference>
<evidence type="ECO:0000313" key="2">
    <source>
        <dbReference type="EMBL" id="CAB4639013.1"/>
    </source>
</evidence>
<protein>
    <submittedName>
        <fullName evidence="2">Unannotated protein</fullName>
    </submittedName>
</protein>
<dbReference type="InterPro" id="IPR013830">
    <property type="entry name" value="SGNH_hydro"/>
</dbReference>
<feature type="domain" description="SGNH hydrolase-type esterase" evidence="1">
    <location>
        <begin position="14"/>
        <end position="171"/>
    </location>
</feature>
<dbReference type="InterPro" id="IPR036514">
    <property type="entry name" value="SGNH_hydro_sf"/>
</dbReference>
<reference evidence="2" key="1">
    <citation type="submission" date="2020-05" db="EMBL/GenBank/DDBJ databases">
        <authorList>
            <person name="Chiriac C."/>
            <person name="Salcher M."/>
            <person name="Ghai R."/>
            <person name="Kavagutti S V."/>
        </authorList>
    </citation>
    <scope>NUCLEOTIDE SEQUENCE</scope>
</reference>
<proteinExistence type="predicted"/>
<evidence type="ECO:0000259" key="1">
    <source>
        <dbReference type="Pfam" id="PF13472"/>
    </source>
</evidence>
<dbReference type="Gene3D" id="3.40.50.1110">
    <property type="entry name" value="SGNH hydrolase"/>
    <property type="match status" value="1"/>
</dbReference>
<dbReference type="AlphaFoldDB" id="A0A6J6JSK6"/>